<gene>
    <name evidence="1" type="ORF">ALSL_0108</name>
</gene>
<reference evidence="2" key="2">
    <citation type="submission" date="2018-06" db="EMBL/GenBank/DDBJ databases">
        <title>Genome sequence of Rhodanobacteraceae bacterium strain Dysh456.</title>
        <authorList>
            <person name="Fukui M."/>
        </authorList>
    </citation>
    <scope>NUCLEOTIDE SEQUENCE [LARGE SCALE GENOMIC DNA]</scope>
    <source>
        <strain evidence="2">Dysh456</strain>
    </source>
</reference>
<dbReference type="KEGG" id="rbd:ALSL_0108"/>
<dbReference type="OrthoDB" id="5956924at2"/>
<accession>A0A2Z6E1E5</accession>
<sequence length="165" mass="18225">MNRTLRRRLGLFAATGVLVALAIWQWQHDRARRPAQLLDLEPTAVRRIDIRFAGGTAHHCERRRDRWSCTGDSTAPPDEGWLDDLAALAATPVTDWRPASAFDPRKLGLAPPAIVVRLDDHRLEYGDEAATGPFRFVRVDGARIALVPLAATPRPARQAARVAGP</sequence>
<reference evidence="2" key="1">
    <citation type="submission" date="2018-04" db="EMBL/GenBank/DDBJ databases">
        <authorList>
            <person name="Watanabe M."/>
            <person name="Kojima H."/>
        </authorList>
    </citation>
    <scope>NUCLEOTIDE SEQUENCE [LARGE SCALE GENOMIC DNA]</scope>
    <source>
        <strain evidence="2">Dysh456</strain>
    </source>
</reference>
<evidence type="ECO:0000313" key="1">
    <source>
        <dbReference type="EMBL" id="BBD78782.1"/>
    </source>
</evidence>
<dbReference type="AlphaFoldDB" id="A0A2Z6E1E5"/>
<evidence type="ECO:0008006" key="3">
    <source>
        <dbReference type="Google" id="ProtNLM"/>
    </source>
</evidence>
<name>A0A2Z6E1E5_9GAMM</name>
<evidence type="ECO:0000313" key="2">
    <source>
        <dbReference type="Proteomes" id="UP000270530"/>
    </source>
</evidence>
<dbReference type="RefSeq" id="WP_126535640.1">
    <property type="nucleotide sequence ID" value="NZ_AP018560.1"/>
</dbReference>
<dbReference type="EMBL" id="AP018560">
    <property type="protein sequence ID" value="BBD78782.1"/>
    <property type="molecule type" value="Genomic_DNA"/>
</dbReference>
<proteinExistence type="predicted"/>
<keyword evidence="2" id="KW-1185">Reference proteome</keyword>
<dbReference type="Proteomes" id="UP000270530">
    <property type="component" value="Chromosome"/>
</dbReference>
<protein>
    <recommendedName>
        <fullName evidence="3">DUF4340 domain-containing protein</fullName>
    </recommendedName>
</protein>
<organism evidence="1 2">
    <name type="scientific">Aerosticca soli</name>
    <dbReference type="NCBI Taxonomy" id="2010829"/>
    <lineage>
        <taxon>Bacteria</taxon>
        <taxon>Pseudomonadati</taxon>
        <taxon>Pseudomonadota</taxon>
        <taxon>Gammaproteobacteria</taxon>
        <taxon>Lysobacterales</taxon>
        <taxon>Rhodanobacteraceae</taxon>
        <taxon>Aerosticca</taxon>
    </lineage>
</organism>